<evidence type="ECO:0000256" key="3">
    <source>
        <dbReference type="ARBA" id="ARBA00022692"/>
    </source>
</evidence>
<feature type="domain" description="SPX" evidence="8">
    <location>
        <begin position="1"/>
        <end position="163"/>
    </location>
</feature>
<evidence type="ECO:0000256" key="1">
    <source>
        <dbReference type="ARBA" id="ARBA00004128"/>
    </source>
</evidence>
<keyword evidence="3 7" id="KW-0812">Transmembrane</keyword>
<dbReference type="RefSeq" id="XP_051365320.1">
    <property type="nucleotide sequence ID" value="XM_051502948.1"/>
</dbReference>
<proteinExistence type="predicted"/>
<name>A0A9P9Y6K5_9HYPO</name>
<keyword evidence="4 7" id="KW-1133">Transmembrane helix</keyword>
<feature type="transmembrane region" description="Helical" evidence="7">
    <location>
        <begin position="373"/>
        <end position="397"/>
    </location>
</feature>
<dbReference type="EMBL" id="JAGIXG020000004">
    <property type="protein sequence ID" value="KAI6784464.1"/>
    <property type="molecule type" value="Genomic_DNA"/>
</dbReference>
<dbReference type="PANTHER" id="PTHR46140">
    <property type="entry name" value="VACUOLAR TRANSPORTER CHAPERONE 1-RELATED"/>
    <property type="match status" value="1"/>
</dbReference>
<dbReference type="OrthoDB" id="5588846at2759"/>
<dbReference type="GeneID" id="75832987"/>
<keyword evidence="2" id="KW-0926">Vacuole</keyword>
<reference evidence="9" key="2">
    <citation type="submission" date="2022-07" db="EMBL/GenBank/DDBJ databases">
        <authorList>
            <person name="Goncalves M.F.M."/>
            <person name="Hilario S."/>
            <person name="Van De Peer Y."/>
            <person name="Esteves A.C."/>
            <person name="Alves A."/>
        </authorList>
    </citation>
    <scope>NUCLEOTIDE SEQUENCE</scope>
    <source>
        <strain evidence="9">MUM 19.33</strain>
    </source>
</reference>
<evidence type="ECO:0000313" key="10">
    <source>
        <dbReference type="Proteomes" id="UP001055219"/>
    </source>
</evidence>
<keyword evidence="5 7" id="KW-0472">Membrane</keyword>
<dbReference type="GO" id="GO:0005774">
    <property type="term" value="C:vacuolar membrane"/>
    <property type="evidence" value="ECO:0007669"/>
    <property type="project" value="UniProtKB-SubCell"/>
</dbReference>
<reference evidence="9" key="1">
    <citation type="journal article" date="2021" name="J Fungi (Basel)">
        <title>Genomic and Metabolomic Analyses of the Marine Fungus Emericellopsis cladophorae: Insights into Saltwater Adaptability Mechanisms and Its Biosynthetic Potential.</title>
        <authorList>
            <person name="Goncalves M.F.M."/>
            <person name="Hilario S."/>
            <person name="Van de Peer Y."/>
            <person name="Esteves A.C."/>
            <person name="Alves A."/>
        </authorList>
    </citation>
    <scope>NUCLEOTIDE SEQUENCE</scope>
    <source>
        <strain evidence="9">MUM 19.33</strain>
    </source>
</reference>
<sequence>MKFGEQLEKESVPKWNMYNLDYNSLKRAIKVHTTRDQATAIAIPGQPDKSLRAFEDGLFLELCKQHERVDLFVKSKAGEVTRRLDMLSRKIDKWIGKCPENPTDSTISKQQRTVIKYERRLFELGDEISALSRFANAQIIAFRKIIKKYKKWTRSTTLSARFNEYIAGKPSSFTRRNFEPLQTRLDDILATLRNSTPALSEPSSPSTTSENNASRPSTSAEPHSFEPLPEAAKEEAQAPRSRPQVTYWNEYDDGSECEGPENDYAIYINPDEDTSFAGLGYVQAVLAMPFSKVQHWFKLKREGERQPLLGESSSRSQTSRPGTATHGYFSAASADSDEEGYASSGEFPHQGYAAHYSFPSIGDQKIVHYRENVLFWVTVGCFVGSFVLLAISGLLILTGRHRLRVEVDAGVTVGVACSLLSACSGLAATIYRRGPLTVSHRIMIWSTFIAACLLNGMLLVLVVGNTP</sequence>
<dbReference type="AlphaFoldDB" id="A0A9P9Y6K5"/>
<evidence type="ECO:0000313" key="9">
    <source>
        <dbReference type="EMBL" id="KAI6784464.1"/>
    </source>
</evidence>
<feature type="transmembrane region" description="Helical" evidence="7">
    <location>
        <begin position="409"/>
        <end position="430"/>
    </location>
</feature>
<feature type="region of interest" description="Disordered" evidence="6">
    <location>
        <begin position="307"/>
        <end position="328"/>
    </location>
</feature>
<dbReference type="PANTHER" id="PTHR46140:SF1">
    <property type="entry name" value="VACUOLAR TRANSPORTER CHAPERONE COMPLEX SUBUNIT 4-RELATED"/>
    <property type="match status" value="1"/>
</dbReference>
<evidence type="ECO:0000259" key="8">
    <source>
        <dbReference type="PROSITE" id="PS51382"/>
    </source>
</evidence>
<feature type="transmembrane region" description="Helical" evidence="7">
    <location>
        <begin position="442"/>
        <end position="463"/>
    </location>
</feature>
<dbReference type="InterPro" id="IPR051572">
    <property type="entry name" value="VTC_Complex_Subunit"/>
</dbReference>
<organism evidence="9 10">
    <name type="scientific">Emericellopsis cladophorae</name>
    <dbReference type="NCBI Taxonomy" id="2686198"/>
    <lineage>
        <taxon>Eukaryota</taxon>
        <taxon>Fungi</taxon>
        <taxon>Dikarya</taxon>
        <taxon>Ascomycota</taxon>
        <taxon>Pezizomycotina</taxon>
        <taxon>Sordariomycetes</taxon>
        <taxon>Hypocreomycetidae</taxon>
        <taxon>Hypocreales</taxon>
        <taxon>Bionectriaceae</taxon>
        <taxon>Emericellopsis</taxon>
    </lineage>
</organism>
<dbReference type="InterPro" id="IPR004331">
    <property type="entry name" value="SPX_dom"/>
</dbReference>
<evidence type="ECO:0000256" key="2">
    <source>
        <dbReference type="ARBA" id="ARBA00022554"/>
    </source>
</evidence>
<gene>
    <name evidence="9" type="ORF">J7T54_006509</name>
</gene>
<comment type="subcellular location">
    <subcellularLocation>
        <location evidence="1">Vacuole membrane</location>
        <topology evidence="1">Multi-pass membrane protein</topology>
    </subcellularLocation>
</comment>
<keyword evidence="10" id="KW-1185">Reference proteome</keyword>
<feature type="compositionally biased region" description="Low complexity" evidence="6">
    <location>
        <begin position="196"/>
        <end position="214"/>
    </location>
</feature>
<dbReference type="CDD" id="cd14474">
    <property type="entry name" value="SPX_YDR089W"/>
    <property type="match status" value="1"/>
</dbReference>
<comment type="caution">
    <text evidence="9">The sequence shown here is derived from an EMBL/GenBank/DDBJ whole genome shotgun (WGS) entry which is preliminary data.</text>
</comment>
<dbReference type="PROSITE" id="PS51382">
    <property type="entry name" value="SPX"/>
    <property type="match status" value="1"/>
</dbReference>
<feature type="compositionally biased region" description="Polar residues" evidence="6">
    <location>
        <begin position="311"/>
        <end position="322"/>
    </location>
</feature>
<evidence type="ECO:0000256" key="5">
    <source>
        <dbReference type="ARBA" id="ARBA00023136"/>
    </source>
</evidence>
<dbReference type="GO" id="GO:0006799">
    <property type="term" value="P:polyphosphate biosynthetic process"/>
    <property type="evidence" value="ECO:0007669"/>
    <property type="project" value="UniProtKB-ARBA"/>
</dbReference>
<feature type="region of interest" description="Disordered" evidence="6">
    <location>
        <begin position="196"/>
        <end position="245"/>
    </location>
</feature>
<dbReference type="Proteomes" id="UP001055219">
    <property type="component" value="Unassembled WGS sequence"/>
</dbReference>
<evidence type="ECO:0000256" key="6">
    <source>
        <dbReference type="SAM" id="MobiDB-lite"/>
    </source>
</evidence>
<evidence type="ECO:0000256" key="4">
    <source>
        <dbReference type="ARBA" id="ARBA00022989"/>
    </source>
</evidence>
<accession>A0A9P9Y6K5</accession>
<protein>
    <recommendedName>
        <fullName evidence="8">SPX domain-containing protein</fullName>
    </recommendedName>
</protein>
<evidence type="ECO:0000256" key="7">
    <source>
        <dbReference type="SAM" id="Phobius"/>
    </source>
</evidence>